<dbReference type="STRING" id="502780.C1GCK5"/>
<dbReference type="OrthoDB" id="4167490at2759"/>
<evidence type="ECO:0000313" key="2">
    <source>
        <dbReference type="EMBL" id="EEH48648.1"/>
    </source>
</evidence>
<accession>C1GCK5</accession>
<protein>
    <submittedName>
        <fullName evidence="2">Uncharacterized protein</fullName>
    </submittedName>
</protein>
<organism evidence="2 3">
    <name type="scientific">Paracoccidioides brasiliensis (strain Pb18)</name>
    <dbReference type="NCBI Taxonomy" id="502780"/>
    <lineage>
        <taxon>Eukaryota</taxon>
        <taxon>Fungi</taxon>
        <taxon>Dikarya</taxon>
        <taxon>Ascomycota</taxon>
        <taxon>Pezizomycotina</taxon>
        <taxon>Eurotiomycetes</taxon>
        <taxon>Eurotiomycetidae</taxon>
        <taxon>Onygenales</taxon>
        <taxon>Ajellomycetaceae</taxon>
        <taxon>Paracoccidioides</taxon>
    </lineage>
</organism>
<dbReference type="OMA" id="IWFHFGA"/>
<dbReference type="HOGENOM" id="CLU_808848_0_0_1"/>
<evidence type="ECO:0000256" key="1">
    <source>
        <dbReference type="SAM" id="MobiDB-lite"/>
    </source>
</evidence>
<feature type="compositionally biased region" description="Polar residues" evidence="1">
    <location>
        <begin position="161"/>
        <end position="178"/>
    </location>
</feature>
<evidence type="ECO:0000313" key="3">
    <source>
        <dbReference type="Proteomes" id="UP000001628"/>
    </source>
</evidence>
<dbReference type="eggNOG" id="ENOG502T0X6">
    <property type="taxonomic scope" value="Eukaryota"/>
</dbReference>
<dbReference type="KEGG" id="pbn:PADG_04727"/>
<dbReference type="InParanoid" id="C1GCK5"/>
<proteinExistence type="predicted"/>
<gene>
    <name evidence="2" type="ORF">PADG_04727</name>
</gene>
<dbReference type="Proteomes" id="UP000001628">
    <property type="component" value="Unassembled WGS sequence"/>
</dbReference>
<keyword evidence="3" id="KW-1185">Reference proteome</keyword>
<name>C1GCK5_PARBD</name>
<feature type="region of interest" description="Disordered" evidence="1">
    <location>
        <begin position="161"/>
        <end position="227"/>
    </location>
</feature>
<dbReference type="RefSeq" id="XP_010760347.1">
    <property type="nucleotide sequence ID" value="XM_010762045.1"/>
</dbReference>
<dbReference type="EMBL" id="KN275961">
    <property type="protein sequence ID" value="EEH48648.1"/>
    <property type="molecule type" value="Genomic_DNA"/>
</dbReference>
<dbReference type="VEuPathDB" id="FungiDB:PADG_04727"/>
<reference evidence="2 3" key="1">
    <citation type="journal article" date="2011" name="PLoS Genet.">
        <title>Comparative genomic analysis of human fungal pathogens causing paracoccidioidomycosis.</title>
        <authorList>
            <person name="Desjardins C.A."/>
            <person name="Champion M.D."/>
            <person name="Holder J.W."/>
            <person name="Muszewska A."/>
            <person name="Goldberg J."/>
            <person name="Bailao A.M."/>
            <person name="Brigido M.M."/>
            <person name="Ferreira M.E."/>
            <person name="Garcia A.M."/>
            <person name="Grynberg M."/>
            <person name="Gujja S."/>
            <person name="Heiman D.I."/>
            <person name="Henn M.R."/>
            <person name="Kodira C.D."/>
            <person name="Leon-Narvaez H."/>
            <person name="Longo L.V."/>
            <person name="Ma L.J."/>
            <person name="Malavazi I."/>
            <person name="Matsuo A.L."/>
            <person name="Morais F.V."/>
            <person name="Pereira M."/>
            <person name="Rodriguez-Brito S."/>
            <person name="Sakthikumar S."/>
            <person name="Salem-Izacc S.M."/>
            <person name="Sykes S.M."/>
            <person name="Teixeira M.M."/>
            <person name="Vallejo M.C."/>
            <person name="Walter M.E."/>
            <person name="Yandava C."/>
            <person name="Young S."/>
            <person name="Zeng Q."/>
            <person name="Zucker J."/>
            <person name="Felipe M.S."/>
            <person name="Goldman G.H."/>
            <person name="Haas B.J."/>
            <person name="McEwen J.G."/>
            <person name="Nino-Vega G."/>
            <person name="Puccia R."/>
            <person name="San-Blas G."/>
            <person name="Soares C.M."/>
            <person name="Birren B.W."/>
            <person name="Cuomo C.A."/>
        </authorList>
    </citation>
    <scope>NUCLEOTIDE SEQUENCE [LARGE SCALE GENOMIC DNA]</scope>
    <source>
        <strain evidence="2 3">Pb18</strain>
    </source>
</reference>
<dbReference type="AlphaFoldDB" id="C1GCK5"/>
<sequence>METSIPKHAAASGPWPNKEWHHSLRKAPIERLPVELIQKIFFECLEINLPRASLPVALSLSNNVIFTWLIRLAFTSSNESARTDFFTKVYLPFDYFSLTTEQRATLQTELLKCRWCSLPLMRKCQREHVEHVLRQKCSHLIISPTGRQQLENLEPYWQSMNRLDTRSPGSRGSGNLTIKAQEPQPPQQDKAQQENDTTATISSTPMSTPTLNADNNPPGTSNEASKSRRDIRKIAIWFNFGSVQIRERSPIFQETDVFRLPSCSFREPCRMPDRLLCRPWTPEKLEFLTLLSTEAYIDEDERRERSKAVLRQVIVDRDLETFKHMLGMNIRAKNYGYAFPWPVRQTHYRVAARCAVLRNDDPFLKILFTERRGEVPPGDSSIKALMAKFQQKEREREMSGK</sequence>
<feature type="compositionally biased region" description="Polar residues" evidence="1">
    <location>
        <begin position="187"/>
        <end position="224"/>
    </location>
</feature>
<dbReference type="GeneID" id="22583782"/>